<dbReference type="EMBL" id="VBSN01000059">
    <property type="protein sequence ID" value="KAA6436842.1"/>
    <property type="molecule type" value="Genomic_DNA"/>
</dbReference>
<accession>A0A5M8QRN3</accession>
<reference evidence="1 2" key="1">
    <citation type="submission" date="2019-05" db="EMBL/GenBank/DDBJ databases">
        <authorList>
            <person name="Qu J.-H."/>
        </authorList>
    </citation>
    <scope>NUCLEOTIDE SEQUENCE [LARGE SCALE GENOMIC DNA]</scope>
    <source>
        <strain evidence="1 2">NS28</strain>
    </source>
</reference>
<evidence type="ECO:0000313" key="2">
    <source>
        <dbReference type="Proteomes" id="UP000323994"/>
    </source>
</evidence>
<keyword evidence="2" id="KW-1185">Reference proteome</keyword>
<protein>
    <submittedName>
        <fullName evidence="1">Uncharacterized protein</fullName>
    </submittedName>
</protein>
<sequence>MRKVKLFSLYDTNSLFYKIGMEINQEINKWPQEYFADDQIEGHVKNLKTGKELSIPEIHFARSESRTSSKIFPNSVLRPGSGSEMKIKVNVIEYRIPFEGDVNLLACRVSSNNSIKSEEWTVDPKIGELTIEYPVYGKTSKVLIHEHKNYVTDLMQQQSDLKAELLEFNSGLENMIRQVVEKRKNEIRSQNSLLSSLGLKS</sequence>
<proteinExistence type="predicted"/>
<dbReference type="Proteomes" id="UP000323994">
    <property type="component" value="Unassembled WGS sequence"/>
</dbReference>
<organism evidence="1 2">
    <name type="scientific">Dyadobacter flavalbus</name>
    <dbReference type="NCBI Taxonomy" id="2579942"/>
    <lineage>
        <taxon>Bacteria</taxon>
        <taxon>Pseudomonadati</taxon>
        <taxon>Bacteroidota</taxon>
        <taxon>Cytophagia</taxon>
        <taxon>Cytophagales</taxon>
        <taxon>Spirosomataceae</taxon>
        <taxon>Dyadobacter</taxon>
    </lineage>
</organism>
<dbReference type="AlphaFoldDB" id="A0A5M8QRN3"/>
<name>A0A5M8QRN3_9BACT</name>
<comment type="caution">
    <text evidence="1">The sequence shown here is derived from an EMBL/GenBank/DDBJ whole genome shotgun (WGS) entry which is preliminary data.</text>
</comment>
<gene>
    <name evidence="1" type="ORF">FEM33_19140</name>
</gene>
<dbReference type="RefSeq" id="WP_139013606.1">
    <property type="nucleotide sequence ID" value="NZ_VBSN01000059.1"/>
</dbReference>
<evidence type="ECO:0000313" key="1">
    <source>
        <dbReference type="EMBL" id="KAA6436842.1"/>
    </source>
</evidence>